<gene>
    <name evidence="2" type="ORF">RM51_14675</name>
</gene>
<comment type="caution">
    <text evidence="2">The sequence shown here is derived from an EMBL/GenBank/DDBJ whole genome shotgun (WGS) entry which is preliminary data.</text>
</comment>
<dbReference type="EMBL" id="JWTA01000015">
    <property type="protein sequence ID" value="KIC61645.1"/>
    <property type="molecule type" value="Genomic_DNA"/>
</dbReference>
<reference evidence="2 3" key="1">
    <citation type="submission" date="2014-12" db="EMBL/GenBank/DDBJ databases">
        <title>Genome sequencing of Chryseobacterium taiwanense TPW19.</title>
        <authorList>
            <person name="Tan P.W."/>
            <person name="Chan K.-G."/>
        </authorList>
    </citation>
    <scope>NUCLEOTIDE SEQUENCE [LARGE SCALE GENOMIC DNA]</scope>
    <source>
        <strain evidence="2 3">TPW19</strain>
    </source>
</reference>
<dbReference type="GO" id="GO:0004519">
    <property type="term" value="F:endonuclease activity"/>
    <property type="evidence" value="ECO:0007669"/>
    <property type="project" value="InterPro"/>
</dbReference>
<protein>
    <recommendedName>
        <fullName evidence="1">Bacterial EndoU nuclease domain-containing protein</fullName>
    </recommendedName>
</protein>
<proteinExistence type="predicted"/>
<name>A0A0B4DBE8_9FLAO</name>
<dbReference type="OrthoDB" id="9809490at2"/>
<accession>A0A0B4DBE8</accession>
<dbReference type="Proteomes" id="UP000031167">
    <property type="component" value="Unassembled WGS sequence"/>
</dbReference>
<dbReference type="Pfam" id="PF14436">
    <property type="entry name" value="EndoU_bacteria"/>
    <property type="match status" value="1"/>
</dbReference>
<dbReference type="RefSeq" id="WP_039371179.1">
    <property type="nucleotide sequence ID" value="NZ_JWTA01000015.1"/>
</dbReference>
<dbReference type="InterPro" id="IPR029501">
    <property type="entry name" value="EndoU_bac"/>
</dbReference>
<organism evidence="2 3">
    <name type="scientific">Chryseobacterium taiwanense</name>
    <dbReference type="NCBI Taxonomy" id="363331"/>
    <lineage>
        <taxon>Bacteria</taxon>
        <taxon>Pseudomonadati</taxon>
        <taxon>Bacteroidota</taxon>
        <taxon>Flavobacteriia</taxon>
        <taxon>Flavobacteriales</taxon>
        <taxon>Weeksellaceae</taxon>
        <taxon>Chryseobacterium group</taxon>
        <taxon>Chryseobacterium</taxon>
    </lineage>
</organism>
<evidence type="ECO:0000313" key="2">
    <source>
        <dbReference type="EMBL" id="KIC61645.1"/>
    </source>
</evidence>
<sequence>MGNIKKCLKLETEIKNGEKVCHILRNNVKIAENIPAEQIDNYFVRMEKEAKKNKQTLDQYLDNLLETVFILGRKFDEHIEIGHVTIEIVNGKLPKKIKIKGKFRPNPDYIIEEYRYILGKGRSQSTIKPPYQARIKGSGGSHIISKINNQFVRIVESGTHVIPSGETIRIATIKYWIEEKRIWKLKDDMHTFFPSNWNLEKIRSIVQEASGNIIEKQGNRVIGKTKNGVKIEMRIDLETREVLTAYIVIN</sequence>
<keyword evidence="3" id="KW-1185">Reference proteome</keyword>
<evidence type="ECO:0000313" key="3">
    <source>
        <dbReference type="Proteomes" id="UP000031167"/>
    </source>
</evidence>
<evidence type="ECO:0000259" key="1">
    <source>
        <dbReference type="Pfam" id="PF14436"/>
    </source>
</evidence>
<feature type="domain" description="Bacterial EndoU nuclease" evidence="1">
    <location>
        <begin position="163"/>
        <end position="246"/>
    </location>
</feature>
<dbReference type="STRING" id="363331.RM51_14675"/>
<dbReference type="AlphaFoldDB" id="A0A0B4DBE8"/>